<dbReference type="AlphaFoldDB" id="A0A518V9P0"/>
<keyword evidence="8 9" id="KW-0472">Membrane</keyword>
<comment type="subcellular location">
    <subcellularLocation>
        <location evidence="1 9">Cell membrane</location>
        <topology evidence="1 9">Multi-pass membrane protein</topology>
    </subcellularLocation>
</comment>
<dbReference type="OrthoDB" id="9783920at2"/>
<feature type="transmembrane region" description="Helical" evidence="9">
    <location>
        <begin position="121"/>
        <end position="140"/>
    </location>
</feature>
<dbReference type="GO" id="GO:0015188">
    <property type="term" value="F:L-isoleucine transmembrane transporter activity"/>
    <property type="evidence" value="ECO:0007669"/>
    <property type="project" value="TreeGrafter"/>
</dbReference>
<feature type="transmembrane region" description="Helical" evidence="9">
    <location>
        <begin position="372"/>
        <end position="394"/>
    </location>
</feature>
<evidence type="ECO:0000256" key="5">
    <source>
        <dbReference type="ARBA" id="ARBA00022692"/>
    </source>
</evidence>
<dbReference type="GO" id="GO:0015190">
    <property type="term" value="F:L-leucine transmembrane transporter activity"/>
    <property type="evidence" value="ECO:0007669"/>
    <property type="project" value="TreeGrafter"/>
</dbReference>
<comment type="function">
    <text evidence="9">Component of the transport system for branched-chain amino acids.</text>
</comment>
<evidence type="ECO:0000313" key="11">
    <source>
        <dbReference type="Proteomes" id="UP000319432"/>
    </source>
</evidence>
<feature type="transmembrane region" description="Helical" evidence="9">
    <location>
        <begin position="282"/>
        <end position="303"/>
    </location>
</feature>
<feature type="transmembrane region" description="Helical" evidence="9">
    <location>
        <begin position="227"/>
        <end position="248"/>
    </location>
</feature>
<dbReference type="PANTHER" id="PTHR30588">
    <property type="entry name" value="BRANCHED-CHAIN AMINO ACID TRANSPORT SYSTEM 2 CARRIER PROTEIN"/>
    <property type="match status" value="1"/>
</dbReference>
<accession>A0A518V9P0</accession>
<feature type="transmembrane region" description="Helical" evidence="9">
    <location>
        <begin position="338"/>
        <end position="360"/>
    </location>
</feature>
<dbReference type="GO" id="GO:0005886">
    <property type="term" value="C:plasma membrane"/>
    <property type="evidence" value="ECO:0007669"/>
    <property type="project" value="UniProtKB-SubCell"/>
</dbReference>
<feature type="transmembrane region" description="Helical" evidence="9">
    <location>
        <begin position="315"/>
        <end position="332"/>
    </location>
</feature>
<feature type="transmembrane region" description="Helical" evidence="9">
    <location>
        <begin position="414"/>
        <end position="432"/>
    </location>
</feature>
<keyword evidence="5 9" id="KW-0812">Transmembrane</keyword>
<keyword evidence="11" id="KW-1185">Reference proteome</keyword>
<evidence type="ECO:0000256" key="1">
    <source>
        <dbReference type="ARBA" id="ARBA00004651"/>
    </source>
</evidence>
<dbReference type="PANTHER" id="PTHR30588:SF0">
    <property type="entry name" value="BRANCHED-CHAIN AMINO ACID PERMEASE BRNQ"/>
    <property type="match status" value="1"/>
</dbReference>
<name>A0A518V9P0_BRELA</name>
<evidence type="ECO:0000256" key="7">
    <source>
        <dbReference type="ARBA" id="ARBA00022989"/>
    </source>
</evidence>
<evidence type="ECO:0000313" key="10">
    <source>
        <dbReference type="EMBL" id="QDX93717.1"/>
    </source>
</evidence>
<keyword evidence="7 9" id="KW-1133">Transmembrane helix</keyword>
<dbReference type="Pfam" id="PF05525">
    <property type="entry name" value="Branch_AA_trans"/>
    <property type="match status" value="1"/>
</dbReference>
<dbReference type="Proteomes" id="UP000319432">
    <property type="component" value="Chromosome"/>
</dbReference>
<feature type="transmembrane region" description="Helical" evidence="9">
    <location>
        <begin position="75"/>
        <end position="97"/>
    </location>
</feature>
<evidence type="ECO:0000256" key="3">
    <source>
        <dbReference type="ARBA" id="ARBA00022448"/>
    </source>
</evidence>
<feature type="transmembrane region" description="Helical" evidence="9">
    <location>
        <begin position="152"/>
        <end position="170"/>
    </location>
</feature>
<reference evidence="10 11" key="1">
    <citation type="submission" date="2018-11" db="EMBL/GenBank/DDBJ databases">
        <title>Phylogenetic determinants of toxin gene distribution in genomes of Brevibacillus laterosporus.</title>
        <authorList>
            <person name="Glare T.R."/>
            <person name="Durrant A."/>
            <person name="Berry C."/>
            <person name="Palma L."/>
            <person name="Ormskirk M."/>
            <person name="Cox M.O."/>
        </authorList>
    </citation>
    <scope>NUCLEOTIDE SEQUENCE [LARGE SCALE GENOMIC DNA]</scope>
    <source>
        <strain evidence="10 11">1821L</strain>
    </source>
</reference>
<keyword evidence="4" id="KW-1003">Cell membrane</keyword>
<organism evidence="10 11">
    <name type="scientific">Brevibacillus laterosporus</name>
    <name type="common">Bacillus laterosporus</name>
    <dbReference type="NCBI Taxonomy" id="1465"/>
    <lineage>
        <taxon>Bacteria</taxon>
        <taxon>Bacillati</taxon>
        <taxon>Bacillota</taxon>
        <taxon>Bacilli</taxon>
        <taxon>Bacillales</taxon>
        <taxon>Paenibacillaceae</taxon>
        <taxon>Brevibacillus</taxon>
    </lineage>
</organism>
<keyword evidence="6 9" id="KW-0029">Amino-acid transport</keyword>
<protein>
    <recommendedName>
        <fullName evidence="9">Branched-chain amino acid transport system carrier protein</fullName>
    </recommendedName>
</protein>
<keyword evidence="3 9" id="KW-0813">Transport</keyword>
<dbReference type="NCBIfam" id="TIGR00796">
    <property type="entry name" value="livcs"/>
    <property type="match status" value="1"/>
</dbReference>
<sequence>MQRLSKKDLLLVSFMVFSLFFGAGNLIFPPYLGQSAGTNFWQAMSGFIISAVGLPILGVVAVAKSDGLHHLAKRVHPIFALIFTLLIYLSIGPFLGIPRNGSLAFEMGVAPFLPTEWQQNSWILLLYTLVYFLIAFWLCLNPDKLSDRFGKVLTPSLLILLAGIFIYSLFKPMGSFDSPIESYVQTPYFNGFLDGYLTMDTIAALNFGIVISVTLKQKGIKEKKSLIATTVYAGLIAGAILVSIYVLLGYLGAASSHMFGVAENGAQTLTNVVLYLFGKPGVILLGLVFSLACLTTSVGLITSCSQYFATLVPRVSYKMWVTVLALISMFFANMGLSGILSISVPVLSAIYPLAITLIVLSFANDVLKGDSIVYVCSMLFVGIISITDACGQVGFHSLAFDNLLRYLPMHAEGLGWIIPGVVGALLGYVISFSKKKKGSTAPQLIEKNDSC</sequence>
<evidence type="ECO:0000256" key="8">
    <source>
        <dbReference type="ARBA" id="ARBA00023136"/>
    </source>
</evidence>
<evidence type="ECO:0000256" key="4">
    <source>
        <dbReference type="ARBA" id="ARBA00022475"/>
    </source>
</evidence>
<dbReference type="InterPro" id="IPR004685">
    <property type="entry name" value="Brnchd-chn_aa_trnsp_Livcs"/>
</dbReference>
<evidence type="ECO:0000256" key="9">
    <source>
        <dbReference type="RuleBase" id="RU362122"/>
    </source>
</evidence>
<dbReference type="GO" id="GO:0005304">
    <property type="term" value="F:L-valine transmembrane transporter activity"/>
    <property type="evidence" value="ECO:0007669"/>
    <property type="project" value="TreeGrafter"/>
</dbReference>
<evidence type="ECO:0000256" key="2">
    <source>
        <dbReference type="ARBA" id="ARBA00008540"/>
    </source>
</evidence>
<gene>
    <name evidence="10" type="primary">brnQ</name>
    <name evidence="10" type="ORF">EEL30_16285</name>
</gene>
<proteinExistence type="inferred from homology"/>
<dbReference type="GO" id="GO:0015820">
    <property type="term" value="P:L-leucine transport"/>
    <property type="evidence" value="ECO:0007669"/>
    <property type="project" value="TreeGrafter"/>
</dbReference>
<feature type="transmembrane region" description="Helical" evidence="9">
    <location>
        <begin position="40"/>
        <end position="63"/>
    </location>
</feature>
<dbReference type="GO" id="GO:0015818">
    <property type="term" value="P:isoleucine transport"/>
    <property type="evidence" value="ECO:0007669"/>
    <property type="project" value="TreeGrafter"/>
</dbReference>
<evidence type="ECO:0000256" key="6">
    <source>
        <dbReference type="ARBA" id="ARBA00022970"/>
    </source>
</evidence>
<feature type="transmembrane region" description="Helical" evidence="9">
    <location>
        <begin position="196"/>
        <end position="215"/>
    </location>
</feature>
<comment type="similarity">
    <text evidence="2 9">Belongs to the branched chain amino acid transporter family.</text>
</comment>
<feature type="transmembrane region" description="Helical" evidence="9">
    <location>
        <begin position="9"/>
        <end position="28"/>
    </location>
</feature>
<dbReference type="EMBL" id="CP033464">
    <property type="protein sequence ID" value="QDX93717.1"/>
    <property type="molecule type" value="Genomic_DNA"/>
</dbReference>